<proteinExistence type="predicted"/>
<organism evidence="1">
    <name type="scientific">Siphoviridae sp. ctgN495</name>
    <dbReference type="NCBI Taxonomy" id="2825608"/>
    <lineage>
        <taxon>Viruses</taxon>
        <taxon>Duplodnaviria</taxon>
        <taxon>Heunggongvirae</taxon>
        <taxon>Uroviricota</taxon>
        <taxon>Caudoviricetes</taxon>
    </lineage>
</organism>
<name>A0A8S5UCF1_9CAUD</name>
<sequence length="127" mass="14928">MKILRHQNIEGMARVGFTSDSYEVYVNTDDGGKIPHFHYRLKNDWNKFHTCIKIESPGYFHHTGKESVLNSKQIRSLIRFLKSPVSLSQYSEKFSNNFELIIFLWNINNSDVIVDPEAKIPDYYQLN</sequence>
<dbReference type="EMBL" id="BK016063">
    <property type="protein sequence ID" value="DAF92157.1"/>
    <property type="molecule type" value="Genomic_DNA"/>
</dbReference>
<evidence type="ECO:0000313" key="1">
    <source>
        <dbReference type="EMBL" id="DAF92157.1"/>
    </source>
</evidence>
<protein>
    <submittedName>
        <fullName evidence="1">Uncharacterized protein</fullName>
    </submittedName>
</protein>
<reference evidence="1" key="1">
    <citation type="journal article" date="2021" name="Proc. Natl. Acad. Sci. U.S.A.">
        <title>A Catalog of Tens of Thousands of Viruses from Human Metagenomes Reveals Hidden Associations with Chronic Diseases.</title>
        <authorList>
            <person name="Tisza M.J."/>
            <person name="Buck C.B."/>
        </authorList>
    </citation>
    <scope>NUCLEOTIDE SEQUENCE</scope>
    <source>
        <strain evidence="1">CtgN495</strain>
    </source>
</reference>
<accession>A0A8S5UCF1</accession>